<gene>
    <name evidence="9" type="ORF">E0L32_006923</name>
</gene>
<dbReference type="PANTHER" id="PTHR28005">
    <property type="entry name" value="AUTOPHAGY-RELATED PROTEIN 17"/>
    <property type="match status" value="1"/>
</dbReference>
<dbReference type="PANTHER" id="PTHR28005:SF1">
    <property type="entry name" value="AUTOPHAGY-RELATED PROTEIN 17"/>
    <property type="match status" value="1"/>
</dbReference>
<dbReference type="Proteomes" id="UP000319257">
    <property type="component" value="Unassembled WGS sequence"/>
</dbReference>
<feature type="compositionally biased region" description="Low complexity" evidence="7">
    <location>
        <begin position="1"/>
        <end position="20"/>
    </location>
</feature>
<dbReference type="InParanoid" id="A0A507AZN7"/>
<dbReference type="AlphaFoldDB" id="A0A507AZN7"/>
<organism evidence="9 10">
    <name type="scientific">Thyridium curvatum</name>
    <dbReference type="NCBI Taxonomy" id="1093900"/>
    <lineage>
        <taxon>Eukaryota</taxon>
        <taxon>Fungi</taxon>
        <taxon>Dikarya</taxon>
        <taxon>Ascomycota</taxon>
        <taxon>Pezizomycotina</taxon>
        <taxon>Sordariomycetes</taxon>
        <taxon>Sordariomycetidae</taxon>
        <taxon>Thyridiales</taxon>
        <taxon>Thyridiaceae</taxon>
        <taxon>Thyridium</taxon>
    </lineage>
</organism>
<feature type="region of interest" description="Disordered" evidence="7">
    <location>
        <begin position="203"/>
        <end position="222"/>
    </location>
</feature>
<dbReference type="GO" id="GO:0034045">
    <property type="term" value="C:phagophore assembly site membrane"/>
    <property type="evidence" value="ECO:0007669"/>
    <property type="project" value="UniProtKB-SubCell"/>
</dbReference>
<evidence type="ECO:0000256" key="7">
    <source>
        <dbReference type="SAM" id="MobiDB-lite"/>
    </source>
</evidence>
<comment type="subcellular location">
    <subcellularLocation>
        <location evidence="6">Cytoplasm</location>
    </subcellularLocation>
    <subcellularLocation>
        <location evidence="6">Preautophagosomal structure membrane</location>
        <topology evidence="6">Peripheral membrane protein</topology>
    </subcellularLocation>
</comment>
<accession>A0A507AZN7</accession>
<dbReference type="GeneID" id="41974370"/>
<name>A0A507AZN7_9PEZI</name>
<keyword evidence="4 6" id="KW-0072">Autophagy</keyword>
<feature type="region of interest" description="Disordered" evidence="7">
    <location>
        <begin position="484"/>
        <end position="544"/>
    </location>
</feature>
<evidence type="ECO:0000256" key="4">
    <source>
        <dbReference type="ARBA" id="ARBA00023006"/>
    </source>
</evidence>
<keyword evidence="5" id="KW-0472">Membrane</keyword>
<dbReference type="InterPro" id="IPR007240">
    <property type="entry name" value="Atg17"/>
</dbReference>
<proteinExistence type="inferred from homology"/>
<evidence type="ECO:0000259" key="8">
    <source>
        <dbReference type="Pfam" id="PF04108"/>
    </source>
</evidence>
<dbReference type="GO" id="GO:0030295">
    <property type="term" value="F:protein kinase activator activity"/>
    <property type="evidence" value="ECO:0007669"/>
    <property type="project" value="TreeGrafter"/>
</dbReference>
<protein>
    <recommendedName>
        <fullName evidence="2 6">Autophagy-related protein 17</fullName>
    </recommendedName>
</protein>
<dbReference type="GO" id="GO:1990316">
    <property type="term" value="C:Atg1/ULK1 kinase complex"/>
    <property type="evidence" value="ECO:0007669"/>
    <property type="project" value="TreeGrafter"/>
</dbReference>
<keyword evidence="3 6" id="KW-0963">Cytoplasm</keyword>
<dbReference type="GO" id="GO:0000045">
    <property type="term" value="P:autophagosome assembly"/>
    <property type="evidence" value="ECO:0007669"/>
    <property type="project" value="TreeGrafter"/>
</dbReference>
<evidence type="ECO:0000256" key="6">
    <source>
        <dbReference type="RuleBase" id="RU368080"/>
    </source>
</evidence>
<comment type="similarity">
    <text evidence="1 6">Belongs to the ATG17 family.</text>
</comment>
<feature type="compositionally biased region" description="Polar residues" evidence="7">
    <location>
        <begin position="507"/>
        <end position="521"/>
    </location>
</feature>
<evidence type="ECO:0000313" key="10">
    <source>
        <dbReference type="Proteomes" id="UP000319257"/>
    </source>
</evidence>
<dbReference type="Pfam" id="PF04108">
    <property type="entry name" value="ATG17_like"/>
    <property type="match status" value="1"/>
</dbReference>
<feature type="compositionally biased region" description="Polar residues" evidence="7">
    <location>
        <begin position="21"/>
        <end position="31"/>
    </location>
</feature>
<keyword evidence="10" id="KW-1185">Reference proteome</keyword>
<evidence type="ECO:0000256" key="1">
    <source>
        <dbReference type="ARBA" id="ARBA00006259"/>
    </source>
</evidence>
<reference evidence="9 10" key="1">
    <citation type="submission" date="2019-06" db="EMBL/GenBank/DDBJ databases">
        <title>Draft genome sequence of the filamentous fungus Phialemoniopsis curvata isolated from diesel fuel.</title>
        <authorList>
            <person name="Varaljay V.A."/>
            <person name="Lyon W.J."/>
            <person name="Crouch A.L."/>
            <person name="Drake C.E."/>
            <person name="Hollomon J.M."/>
            <person name="Nadeau L.J."/>
            <person name="Nunn H.S."/>
            <person name="Stevenson B.S."/>
            <person name="Bojanowski C.L."/>
            <person name="Crookes-Goodson W.J."/>
        </authorList>
    </citation>
    <scope>NUCLEOTIDE SEQUENCE [LARGE SCALE GENOMIC DNA]</scope>
    <source>
        <strain evidence="9 10">D216</strain>
    </source>
</reference>
<evidence type="ECO:0000256" key="3">
    <source>
        <dbReference type="ARBA" id="ARBA00022490"/>
    </source>
</evidence>
<feature type="compositionally biased region" description="Gly residues" evidence="7">
    <location>
        <begin position="495"/>
        <end position="504"/>
    </location>
</feature>
<evidence type="ECO:0000256" key="2">
    <source>
        <dbReference type="ARBA" id="ARBA00013806"/>
    </source>
</evidence>
<dbReference type="OrthoDB" id="1937984at2759"/>
<evidence type="ECO:0000313" key="9">
    <source>
        <dbReference type="EMBL" id="TPX12276.1"/>
    </source>
</evidence>
<dbReference type="FunCoup" id="A0A507AZN7">
    <property type="interactions" value="133"/>
</dbReference>
<dbReference type="InterPro" id="IPR045326">
    <property type="entry name" value="ATG17-like_dom"/>
</dbReference>
<feature type="region of interest" description="Disordered" evidence="7">
    <location>
        <begin position="1"/>
        <end position="33"/>
    </location>
</feature>
<comment type="function">
    <text evidence="6">Autophagy-specific protein that functions in response to autophagy-inducing signals as a scaffold to recruit other ATG proteins to organize preautophagosomal structure (PAS) formation. Modulates the timing and magnitude of the autophagy response, such as the size of the sequestering vesicles. Plays particularly a role in pexophagy and nucleophagy.</text>
</comment>
<dbReference type="GO" id="GO:0000422">
    <property type="term" value="P:autophagy of mitochondrion"/>
    <property type="evidence" value="ECO:0007669"/>
    <property type="project" value="TreeGrafter"/>
</dbReference>
<dbReference type="GO" id="GO:0060090">
    <property type="term" value="F:molecular adaptor activity"/>
    <property type="evidence" value="ECO:0007669"/>
    <property type="project" value="TreeGrafter"/>
</dbReference>
<comment type="caution">
    <text evidence="9">The sequence shown here is derived from an EMBL/GenBank/DDBJ whole genome shotgun (WGS) entry which is preliminary data.</text>
</comment>
<feature type="compositionally biased region" description="Basic and acidic residues" evidence="7">
    <location>
        <begin position="526"/>
        <end position="536"/>
    </location>
</feature>
<sequence>MATSSSEAASSSQLSRPSSSHVQNPDNNADSIDSAASVPVETLVEHLLQAKRSLSSMNLVLRANELTTHARRLHEESAVLGAQTTFIRSGVDSQMRVLLRIRKSLLRAYDGGKRDFKGVIRALDAANGRLEKTIEMLRDTIVEPSFRPAGEEGPKNLMDFVDENSVDQMRNALKDSIGELQAAQRSFDGDLLRFETELRTLNKTMSSAPSPPSPSASSSIQPMPSLLASLTEHSHAMAEHLASLTRHFDMCVTAVRITEGGAALARRKAAAEQHLDEASATAPDPVSISGVIAEQESDVADLEPLTPEERAEIMHIVTNDAAEVDEVVADIETALQLMESDFTVLSSQAARARAAYAASAAAFRVLDDVGSRLPSYVAAEAEFLERWDNEKAVIAGRLDEMEELGRFYEGYANAYDTLILEAERRRAVEERVEGIWRKAREGVARLVEADRKERDVFQEEIGEYLPTDLWAGMSEPLRRWDVVPVDESGGTSAPEGGGGGGGAGESQLKSSSLSRGGSTTPVLDRSVVEAAKERLSRVSGSTGR</sequence>
<dbReference type="STRING" id="1093900.A0A507AZN7"/>
<evidence type="ECO:0000256" key="5">
    <source>
        <dbReference type="ARBA" id="ARBA00023136"/>
    </source>
</evidence>
<dbReference type="GO" id="GO:0034727">
    <property type="term" value="P:piecemeal microautophagy of the nucleus"/>
    <property type="evidence" value="ECO:0007669"/>
    <property type="project" value="TreeGrafter"/>
</dbReference>
<dbReference type="RefSeq" id="XP_030993987.1">
    <property type="nucleotide sequence ID" value="XM_031141609.1"/>
</dbReference>
<dbReference type="EMBL" id="SKBQ01000041">
    <property type="protein sequence ID" value="TPX12276.1"/>
    <property type="molecule type" value="Genomic_DNA"/>
</dbReference>
<feature type="domain" description="Autophagy protein ATG17-like" evidence="8">
    <location>
        <begin position="53"/>
        <end position="465"/>
    </location>
</feature>